<organism evidence="1 2">
    <name type="scientific">Candidatus Shapirobacteria bacterium CG10_big_fil_rev_8_21_14_0_10_38_14</name>
    <dbReference type="NCBI Taxonomy" id="1974483"/>
    <lineage>
        <taxon>Bacteria</taxon>
        <taxon>Candidatus Shapironibacteriota</taxon>
    </lineage>
</organism>
<dbReference type="EMBL" id="PFEL01000110">
    <property type="protein sequence ID" value="PJE68742.1"/>
    <property type="molecule type" value="Genomic_DNA"/>
</dbReference>
<proteinExistence type="predicted"/>
<evidence type="ECO:0000313" key="1">
    <source>
        <dbReference type="EMBL" id="PJE68742.1"/>
    </source>
</evidence>
<sequence length="101" mass="11788">MAKANGVPKKKQDWFFENADLIINSINKNLPIPKNIPLWCWSKFNIPDALDLVGSKKYLIPDDVYKMVKKIMPDLDRLIKKIKVTKQTDFCPRTRPCYIHA</sequence>
<name>A0A2M8L4S1_9BACT</name>
<evidence type="ECO:0000313" key="2">
    <source>
        <dbReference type="Proteomes" id="UP000229500"/>
    </source>
</evidence>
<accession>A0A2M8L4S1</accession>
<dbReference type="Proteomes" id="UP000229500">
    <property type="component" value="Unassembled WGS sequence"/>
</dbReference>
<reference evidence="2" key="1">
    <citation type="submission" date="2017-09" db="EMBL/GenBank/DDBJ databases">
        <title>Depth-based differentiation of microbial function through sediment-hosted aquifers and enrichment of novel symbionts in the deep terrestrial subsurface.</title>
        <authorList>
            <person name="Probst A.J."/>
            <person name="Ladd B."/>
            <person name="Jarett J.K."/>
            <person name="Geller-Mcgrath D.E."/>
            <person name="Sieber C.M.K."/>
            <person name="Emerson J.B."/>
            <person name="Anantharaman K."/>
            <person name="Thomas B.C."/>
            <person name="Malmstrom R."/>
            <person name="Stieglmeier M."/>
            <person name="Klingl A."/>
            <person name="Woyke T."/>
            <person name="Ryan C.M."/>
            <person name="Banfield J.F."/>
        </authorList>
    </citation>
    <scope>NUCLEOTIDE SEQUENCE [LARGE SCALE GENOMIC DNA]</scope>
</reference>
<protein>
    <submittedName>
        <fullName evidence="1">Uncharacterized protein</fullName>
    </submittedName>
</protein>
<dbReference type="AlphaFoldDB" id="A0A2M8L4S1"/>
<gene>
    <name evidence="1" type="ORF">COU96_03055</name>
</gene>
<comment type="caution">
    <text evidence="1">The sequence shown here is derived from an EMBL/GenBank/DDBJ whole genome shotgun (WGS) entry which is preliminary data.</text>
</comment>